<dbReference type="Proteomes" id="UP001057498">
    <property type="component" value="Chromosome"/>
</dbReference>
<reference evidence="1" key="1">
    <citation type="submission" date="2022-04" db="EMBL/GenBank/DDBJ databases">
        <title>Whole genome sequence of Sphaerotilus sp. FB-5.</title>
        <authorList>
            <person name="Takeda M."/>
            <person name="Narihara S."/>
            <person name="Akimoto M."/>
            <person name="Akimoto R."/>
            <person name="Nishiyashiki S."/>
            <person name="Murakami T."/>
        </authorList>
    </citation>
    <scope>NUCLEOTIDE SEQUENCE</scope>
    <source>
        <strain evidence="1">FB-5</strain>
    </source>
</reference>
<accession>A0ABM7YLW5</accession>
<proteinExistence type="predicted"/>
<dbReference type="EMBL" id="AP025730">
    <property type="protein sequence ID" value="BDI05436.1"/>
    <property type="molecule type" value="Genomic_DNA"/>
</dbReference>
<sequence length="450" mass="50229">MPIVLEFYTCPVQTPSSDEVLAEIGPEGIYPHSLTSEDKALIASHSPDFFTFYNQQSTYWNFRRLLHRTSPHQLIGRYLTGSNCRNTATVLYPRDTIDCHDIAPLGQGGLHSPPGKDDLLDADCKCGRWYVNPTDSRDITRYQDQLLVEAATGHTDFVFFDNMHRLSLPEPGSALDVGFCQAFIAHMTAISTRLQEVSIGSVFNLGTIPYWSNYSNDPAQLHGLRESFLESMTRHSGIYLEAPFRYRDEESGPGNLSKDEFDTLRSILDVDALVVIAPYPHNYDSLSGALWAAALAMVLRNQGDALFVATSDDLEDAAKPWHDWPSRYGRPLGAPTFEYAADGRSWQATRHFHSGRVIRVMHMHLPWNFASSTSAELPLPFSLEPNVTYTTLAGCGPIRGSWDGTHYSTVNPKFGEKKDNDRYSDCFILAADLSNGVYSHLVAVDITFGT</sequence>
<name>A0ABM7YLW5_9BURK</name>
<keyword evidence="2" id="KW-1185">Reference proteome</keyword>
<organism evidence="1 2">
    <name type="scientific">Sphaerotilus microaerophilus</name>
    <dbReference type="NCBI Taxonomy" id="2914710"/>
    <lineage>
        <taxon>Bacteria</taxon>
        <taxon>Pseudomonadati</taxon>
        <taxon>Pseudomonadota</taxon>
        <taxon>Betaproteobacteria</taxon>
        <taxon>Burkholderiales</taxon>
        <taxon>Sphaerotilaceae</taxon>
        <taxon>Sphaerotilus</taxon>
    </lineage>
</organism>
<evidence type="ECO:0008006" key="3">
    <source>
        <dbReference type="Google" id="ProtNLM"/>
    </source>
</evidence>
<gene>
    <name evidence="1" type="ORF">CATMQ487_24060</name>
</gene>
<protein>
    <recommendedName>
        <fullName evidence="3">Beta protein</fullName>
    </recommendedName>
</protein>
<evidence type="ECO:0000313" key="2">
    <source>
        <dbReference type="Proteomes" id="UP001057498"/>
    </source>
</evidence>
<evidence type="ECO:0000313" key="1">
    <source>
        <dbReference type="EMBL" id="BDI05436.1"/>
    </source>
</evidence>